<feature type="domain" description="CCHC-type" evidence="11">
    <location>
        <begin position="35"/>
        <end position="51"/>
    </location>
</feature>
<organism evidence="13 14">
    <name type="scientific">Dryococelus australis</name>
    <dbReference type="NCBI Taxonomy" id="614101"/>
    <lineage>
        <taxon>Eukaryota</taxon>
        <taxon>Metazoa</taxon>
        <taxon>Ecdysozoa</taxon>
        <taxon>Arthropoda</taxon>
        <taxon>Hexapoda</taxon>
        <taxon>Insecta</taxon>
        <taxon>Pterygota</taxon>
        <taxon>Neoptera</taxon>
        <taxon>Polyneoptera</taxon>
        <taxon>Phasmatodea</taxon>
        <taxon>Verophasmatodea</taxon>
        <taxon>Anareolatae</taxon>
        <taxon>Phasmatidae</taxon>
        <taxon>Eurycanthinae</taxon>
        <taxon>Dryococelus</taxon>
    </lineage>
</organism>
<accession>A0ABQ9HU43</accession>
<dbReference type="PROSITE" id="PS50994">
    <property type="entry name" value="INTEGRASE"/>
    <property type="match status" value="1"/>
</dbReference>
<keyword evidence="8" id="KW-0239">DNA-directed DNA polymerase</keyword>
<reference evidence="13 14" key="1">
    <citation type="submission" date="2023-02" db="EMBL/GenBank/DDBJ databases">
        <title>LHISI_Scaffold_Assembly.</title>
        <authorList>
            <person name="Stuart O.P."/>
            <person name="Cleave R."/>
            <person name="Magrath M.J.L."/>
            <person name="Mikheyev A.S."/>
        </authorList>
    </citation>
    <scope>NUCLEOTIDE SEQUENCE [LARGE SCALE GENOMIC DNA]</scope>
    <source>
        <strain evidence="13">Daus_M_001</strain>
        <tissue evidence="13">Leg muscle</tissue>
    </source>
</reference>
<dbReference type="SUPFAM" id="SSF53098">
    <property type="entry name" value="Ribonuclease H-like"/>
    <property type="match status" value="1"/>
</dbReference>
<dbReference type="InterPro" id="IPR036875">
    <property type="entry name" value="Znf_CCHC_sf"/>
</dbReference>
<dbReference type="EMBL" id="JARBHB010000004">
    <property type="protein sequence ID" value="KAJ8887620.1"/>
    <property type="molecule type" value="Genomic_DNA"/>
</dbReference>
<evidence type="ECO:0000256" key="3">
    <source>
        <dbReference type="ARBA" id="ARBA00022759"/>
    </source>
</evidence>
<keyword evidence="5" id="KW-0460">Magnesium</keyword>
<dbReference type="PROSITE" id="PS50158">
    <property type="entry name" value="ZF_CCHC"/>
    <property type="match status" value="1"/>
</dbReference>
<dbReference type="SUPFAM" id="SSF57756">
    <property type="entry name" value="Retrovirus zinc finger-like domains"/>
    <property type="match status" value="1"/>
</dbReference>
<evidence type="ECO:0000256" key="2">
    <source>
        <dbReference type="ARBA" id="ARBA00022723"/>
    </source>
</evidence>
<keyword evidence="14" id="KW-1185">Reference proteome</keyword>
<keyword evidence="4" id="KW-0378">Hydrolase</keyword>
<dbReference type="Gene3D" id="4.10.60.10">
    <property type="entry name" value="Zinc finger, CCHC-type"/>
    <property type="match status" value="1"/>
</dbReference>
<keyword evidence="2" id="KW-0479">Metal-binding</keyword>
<evidence type="ECO:0000256" key="6">
    <source>
        <dbReference type="ARBA" id="ARBA00022908"/>
    </source>
</evidence>
<keyword evidence="6" id="KW-0229">DNA integration</keyword>
<keyword evidence="1" id="KW-0540">Nuclease</keyword>
<sequence>MHLQERINDEASALTAKMKPNLYVSKMTVNIKGPKCVNCGKVGHIKKYCPEDASTDKTKAYLLGSFNRNHRSKSKNETLLLTALNISSENLNEWCVDSGATSHMTPSTWNKSNLLSVSKIAEKGHCVVFDHKKCTIYSEDNIVATATQRRDLDNQQTDCGMIGWDTSTELGMDLLKEDMADGISFSGEKDGPFKGAGGKRVGDHTRKVFVYIIRSKVEVFEKCRKFKAQVEKQTGKQIKILRTDNGSEYINRDFKNFQRNQGIKHELTIPYSPEQNGLAERTNHTLVEKVRWVMKKAGSDEKMWAEAVNTAAYLANRSPHKATDVKTPEEWWCGRKVNLAHLLVFGCIAYSHIEKQKCKKWDSKSYPYIYL</sequence>
<evidence type="ECO:0000259" key="11">
    <source>
        <dbReference type="PROSITE" id="PS50158"/>
    </source>
</evidence>
<dbReference type="PANTHER" id="PTHR42648">
    <property type="entry name" value="TRANSPOSASE, PUTATIVE-RELATED"/>
    <property type="match status" value="1"/>
</dbReference>
<evidence type="ECO:0000256" key="9">
    <source>
        <dbReference type="ARBA" id="ARBA00023172"/>
    </source>
</evidence>
<dbReference type="Gene3D" id="3.30.420.10">
    <property type="entry name" value="Ribonuclease H-like superfamily/Ribonuclease H"/>
    <property type="match status" value="1"/>
</dbReference>
<evidence type="ECO:0000256" key="1">
    <source>
        <dbReference type="ARBA" id="ARBA00022722"/>
    </source>
</evidence>
<keyword evidence="9" id="KW-0233">DNA recombination</keyword>
<keyword evidence="8" id="KW-0808">Transferase</keyword>
<dbReference type="Pfam" id="PF00665">
    <property type="entry name" value="rve"/>
    <property type="match status" value="1"/>
</dbReference>
<dbReference type="SMART" id="SM00343">
    <property type="entry name" value="ZnF_C2HC"/>
    <property type="match status" value="1"/>
</dbReference>
<keyword evidence="8" id="KW-0548">Nucleotidyltransferase</keyword>
<dbReference type="InterPro" id="IPR012337">
    <property type="entry name" value="RNaseH-like_sf"/>
</dbReference>
<name>A0ABQ9HU43_9NEOP</name>
<dbReference type="InterPro" id="IPR001584">
    <property type="entry name" value="Integrase_cat-core"/>
</dbReference>
<evidence type="ECO:0000259" key="12">
    <source>
        <dbReference type="PROSITE" id="PS50994"/>
    </source>
</evidence>
<protein>
    <submittedName>
        <fullName evidence="13">Uncharacterized protein</fullName>
    </submittedName>
</protein>
<gene>
    <name evidence="13" type="ORF">PR048_013837</name>
</gene>
<dbReference type="InterPro" id="IPR039537">
    <property type="entry name" value="Retrotran_Ty1/copia-like"/>
</dbReference>
<evidence type="ECO:0000256" key="5">
    <source>
        <dbReference type="ARBA" id="ARBA00022842"/>
    </source>
</evidence>
<evidence type="ECO:0000256" key="7">
    <source>
        <dbReference type="ARBA" id="ARBA00022918"/>
    </source>
</evidence>
<keyword evidence="10" id="KW-0863">Zinc-finger</keyword>
<proteinExistence type="predicted"/>
<dbReference type="Proteomes" id="UP001159363">
    <property type="component" value="Chromosome X"/>
</dbReference>
<keyword evidence="3" id="KW-0255">Endonuclease</keyword>
<evidence type="ECO:0000256" key="8">
    <source>
        <dbReference type="ARBA" id="ARBA00022932"/>
    </source>
</evidence>
<evidence type="ECO:0000313" key="13">
    <source>
        <dbReference type="EMBL" id="KAJ8887620.1"/>
    </source>
</evidence>
<feature type="domain" description="Integrase catalytic" evidence="12">
    <location>
        <begin position="165"/>
        <end position="336"/>
    </location>
</feature>
<dbReference type="PANTHER" id="PTHR42648:SF11">
    <property type="entry name" value="TRANSPOSON TY4-P GAG-POL POLYPROTEIN"/>
    <property type="match status" value="1"/>
</dbReference>
<dbReference type="InterPro" id="IPR036397">
    <property type="entry name" value="RNaseH_sf"/>
</dbReference>
<keyword evidence="10" id="KW-0862">Zinc</keyword>
<keyword evidence="7" id="KW-0695">RNA-directed DNA polymerase</keyword>
<evidence type="ECO:0000256" key="10">
    <source>
        <dbReference type="PROSITE-ProRule" id="PRU00047"/>
    </source>
</evidence>
<evidence type="ECO:0000256" key="4">
    <source>
        <dbReference type="ARBA" id="ARBA00022801"/>
    </source>
</evidence>
<dbReference type="InterPro" id="IPR001878">
    <property type="entry name" value="Znf_CCHC"/>
</dbReference>
<evidence type="ECO:0000313" key="14">
    <source>
        <dbReference type="Proteomes" id="UP001159363"/>
    </source>
</evidence>
<comment type="caution">
    <text evidence="13">The sequence shown here is derived from an EMBL/GenBank/DDBJ whole genome shotgun (WGS) entry which is preliminary data.</text>
</comment>